<protein>
    <submittedName>
        <fullName evidence="1">Uncharacterized protein</fullName>
    </submittedName>
</protein>
<evidence type="ECO:0000313" key="2">
    <source>
        <dbReference type="Proteomes" id="UP001154114"/>
    </source>
</evidence>
<sequence length="214" mass="25244">MGLQTRGRNFTEYKLFRQWADEVHDKFDFMPVCFCADLIDGTMVQTPEGQSWEKYSKLKRCRQTSQNLFQEFNNDSNEALHLLMCPVVIILTCDDPKFSEDEMKKYGNVLTFMYRSTKRTVTLKTDVEQYSMEADDFTEITSLDNFIIRLSDHYIRMGVKDFRFQIKLDKESDELNVLQKQFTLVQKRLLVQYGSLPPGDCDPLEYLMKDTIKV</sequence>
<name>A0A9N8PXA3_CHRIL</name>
<organism evidence="1 2">
    <name type="scientific">Chrysodeixis includens</name>
    <name type="common">Soybean looper</name>
    <name type="synonym">Pseudoplusia includens</name>
    <dbReference type="NCBI Taxonomy" id="689277"/>
    <lineage>
        <taxon>Eukaryota</taxon>
        <taxon>Metazoa</taxon>
        <taxon>Ecdysozoa</taxon>
        <taxon>Arthropoda</taxon>
        <taxon>Hexapoda</taxon>
        <taxon>Insecta</taxon>
        <taxon>Pterygota</taxon>
        <taxon>Neoptera</taxon>
        <taxon>Endopterygota</taxon>
        <taxon>Lepidoptera</taxon>
        <taxon>Glossata</taxon>
        <taxon>Ditrysia</taxon>
        <taxon>Noctuoidea</taxon>
        <taxon>Noctuidae</taxon>
        <taxon>Plusiinae</taxon>
        <taxon>Chrysodeixis</taxon>
    </lineage>
</organism>
<dbReference type="EMBL" id="LR824008">
    <property type="protein sequence ID" value="CAD0196687.1"/>
    <property type="molecule type" value="Genomic_DNA"/>
</dbReference>
<dbReference type="Proteomes" id="UP001154114">
    <property type="component" value="Chromosome 5"/>
</dbReference>
<dbReference type="AlphaFoldDB" id="A0A9N8PXA3"/>
<accession>A0A9N8PXA3</accession>
<proteinExistence type="predicted"/>
<evidence type="ECO:0000313" key="1">
    <source>
        <dbReference type="EMBL" id="CAD0196687.1"/>
    </source>
</evidence>
<dbReference type="OrthoDB" id="10262646at2759"/>
<keyword evidence="2" id="KW-1185">Reference proteome</keyword>
<gene>
    <name evidence="1" type="ORF">CINC_LOCUS10975</name>
</gene>
<reference evidence="1" key="1">
    <citation type="submission" date="2021-12" db="EMBL/GenBank/DDBJ databases">
        <authorList>
            <person name="King R."/>
        </authorList>
    </citation>
    <scope>NUCLEOTIDE SEQUENCE</scope>
</reference>